<feature type="domain" description="G-protein coupled receptors family 1 profile" evidence="13">
    <location>
        <begin position="57"/>
        <end position="305"/>
    </location>
</feature>
<feature type="transmembrane region" description="Helical" evidence="12">
    <location>
        <begin position="114"/>
        <end position="136"/>
    </location>
</feature>
<evidence type="ECO:0000256" key="11">
    <source>
        <dbReference type="RuleBase" id="RU000688"/>
    </source>
</evidence>
<dbReference type="PROSITE" id="PS50262">
    <property type="entry name" value="G_PROTEIN_RECEP_F1_2"/>
    <property type="match status" value="1"/>
</dbReference>
<keyword evidence="4 11" id="KW-0812">Transmembrane</keyword>
<dbReference type="PANTHER" id="PTHR26453">
    <property type="entry name" value="OLFACTORY RECEPTOR"/>
    <property type="match status" value="1"/>
</dbReference>
<evidence type="ECO:0000313" key="14">
    <source>
        <dbReference type="Proteomes" id="UP000515140"/>
    </source>
</evidence>
<dbReference type="GO" id="GO:0004984">
    <property type="term" value="F:olfactory receptor activity"/>
    <property type="evidence" value="ECO:0007669"/>
    <property type="project" value="InterPro"/>
</dbReference>
<evidence type="ECO:0000256" key="7">
    <source>
        <dbReference type="ARBA" id="ARBA00023040"/>
    </source>
</evidence>
<keyword evidence="9 11" id="KW-0675">Receptor</keyword>
<dbReference type="InterPro" id="IPR000276">
    <property type="entry name" value="GPCR_Rhodpsn"/>
</dbReference>
<dbReference type="AlphaFoldDB" id="A0A6P5LLH6"/>
<dbReference type="InterPro" id="IPR000725">
    <property type="entry name" value="Olfact_rcpt"/>
</dbReference>
<protein>
    <recommendedName>
        <fullName evidence="12">Olfactory receptor</fullName>
    </recommendedName>
</protein>
<evidence type="ECO:0000256" key="2">
    <source>
        <dbReference type="ARBA" id="ARBA00022475"/>
    </source>
</evidence>
<feature type="transmembrane region" description="Helical" evidence="12">
    <location>
        <begin position="212"/>
        <end position="231"/>
    </location>
</feature>
<evidence type="ECO:0000256" key="6">
    <source>
        <dbReference type="ARBA" id="ARBA00022989"/>
    </source>
</evidence>
<dbReference type="GeneID" id="110219796"/>
<evidence type="ECO:0000256" key="4">
    <source>
        <dbReference type="ARBA" id="ARBA00022692"/>
    </source>
</evidence>
<evidence type="ECO:0000259" key="13">
    <source>
        <dbReference type="PROSITE" id="PS50262"/>
    </source>
</evidence>
<keyword evidence="6 12" id="KW-1133">Transmembrane helix</keyword>
<evidence type="ECO:0000256" key="3">
    <source>
        <dbReference type="ARBA" id="ARBA00022606"/>
    </source>
</evidence>
<keyword evidence="8 12" id="KW-0472">Membrane</keyword>
<name>A0A6P5LLH6_PHACI</name>
<evidence type="ECO:0000256" key="9">
    <source>
        <dbReference type="ARBA" id="ARBA00023170"/>
    </source>
</evidence>
<evidence type="ECO:0000256" key="12">
    <source>
        <dbReference type="RuleBase" id="RU363047"/>
    </source>
</evidence>
<dbReference type="PRINTS" id="PR00237">
    <property type="entry name" value="GPCRRHODOPSN"/>
</dbReference>
<dbReference type="RefSeq" id="XP_020859152.1">
    <property type="nucleotide sequence ID" value="XM_021003493.1"/>
</dbReference>
<dbReference type="Pfam" id="PF13853">
    <property type="entry name" value="7tm_4"/>
    <property type="match status" value="1"/>
</dbReference>
<dbReference type="GO" id="GO:0004930">
    <property type="term" value="F:G protein-coupled receptor activity"/>
    <property type="evidence" value="ECO:0007669"/>
    <property type="project" value="UniProtKB-KW"/>
</dbReference>
<feature type="transmembrane region" description="Helical" evidence="12">
    <location>
        <begin position="76"/>
        <end position="94"/>
    </location>
</feature>
<evidence type="ECO:0000256" key="5">
    <source>
        <dbReference type="ARBA" id="ARBA00022725"/>
    </source>
</evidence>
<evidence type="ECO:0000256" key="1">
    <source>
        <dbReference type="ARBA" id="ARBA00004651"/>
    </source>
</evidence>
<accession>A0A6P5LLH6</accession>
<dbReference type="SUPFAM" id="SSF81321">
    <property type="entry name" value="Family A G protein-coupled receptor-like"/>
    <property type="match status" value="1"/>
</dbReference>
<evidence type="ECO:0000313" key="15">
    <source>
        <dbReference type="RefSeq" id="XP_020859152.1"/>
    </source>
</evidence>
<feature type="transmembrane region" description="Helical" evidence="12">
    <location>
        <begin position="156"/>
        <end position="177"/>
    </location>
</feature>
<dbReference type="KEGG" id="pcw:110219796"/>
<dbReference type="Gene3D" id="1.20.1070.10">
    <property type="entry name" value="Rhodopsin 7-helix transmembrane proteins"/>
    <property type="match status" value="1"/>
</dbReference>
<keyword evidence="14" id="KW-1185">Reference proteome</keyword>
<comment type="similarity">
    <text evidence="11">Belongs to the G-protein coupled receptor 1 family.</text>
</comment>
<dbReference type="GO" id="GO:0005886">
    <property type="term" value="C:plasma membrane"/>
    <property type="evidence" value="ECO:0007669"/>
    <property type="project" value="UniProtKB-SubCell"/>
</dbReference>
<keyword evidence="2 12" id="KW-1003">Cell membrane</keyword>
<proteinExistence type="inferred from homology"/>
<dbReference type="Proteomes" id="UP000515140">
    <property type="component" value="Unplaced"/>
</dbReference>
<reference evidence="15" key="1">
    <citation type="submission" date="2025-08" db="UniProtKB">
        <authorList>
            <consortium name="RefSeq"/>
        </authorList>
    </citation>
    <scope>IDENTIFICATION</scope>
    <source>
        <tissue evidence="15">Spleen</tissue>
    </source>
</reference>
<keyword evidence="7 11" id="KW-0297">G-protein coupled receptor</keyword>
<dbReference type="PRINTS" id="PR00245">
    <property type="entry name" value="OLFACTORYR"/>
</dbReference>
<feature type="transmembrane region" description="Helical" evidence="12">
    <location>
        <begin position="252"/>
        <end position="276"/>
    </location>
</feature>
<dbReference type="CDD" id="cd15431">
    <property type="entry name" value="7tmA_OR13H-like"/>
    <property type="match status" value="1"/>
</dbReference>
<keyword evidence="5 12" id="KW-0552">Olfaction</keyword>
<feature type="transmembrane region" description="Helical" evidence="12">
    <location>
        <begin position="288"/>
        <end position="307"/>
    </location>
</feature>
<dbReference type="InterPro" id="IPR017452">
    <property type="entry name" value="GPCR_Rhodpsn_7TM"/>
</dbReference>
<sequence length="326" mass="37382">MCFCFSYYFRWKKRNAMDSRNSTTVTYFILVGLAEYPRAQIIFFCLLLVSYLVTMLGNSLILLLIHYDPQLHTPMYFFLSNLSFLDICFTLSIMPQVLVNCLVKIPIISLGECLAQMCVLLYLGVIECFLLAVMAYDRFVAISDPLHYAMKMRPQLCVQLAVLPWLISFLLSVVPILTMPLDFCGHYIINHFSCELLAILKLACNDLKFYELLMMATSFLTLPLPFTFTLASYMRILGAVLKMRSADGRRKAFSTCTSHLTVVVIFYGTAISMYMMPQDKVRRDVDKIISMLYFIVIPMLNPIIYSLRNKDVKGAFRKLIGGKNDS</sequence>
<dbReference type="PROSITE" id="PS00237">
    <property type="entry name" value="G_PROTEIN_RECEP_F1_1"/>
    <property type="match status" value="1"/>
</dbReference>
<comment type="subcellular location">
    <subcellularLocation>
        <location evidence="1 12">Cell membrane</location>
        <topology evidence="1 12">Multi-pass membrane protein</topology>
    </subcellularLocation>
</comment>
<keyword evidence="3 12" id="KW-0716">Sensory transduction</keyword>
<evidence type="ECO:0000256" key="10">
    <source>
        <dbReference type="ARBA" id="ARBA00023224"/>
    </source>
</evidence>
<keyword evidence="10 11" id="KW-0807">Transducer</keyword>
<organism evidence="14 15">
    <name type="scientific">Phascolarctos cinereus</name>
    <name type="common">Koala</name>
    <dbReference type="NCBI Taxonomy" id="38626"/>
    <lineage>
        <taxon>Eukaryota</taxon>
        <taxon>Metazoa</taxon>
        <taxon>Chordata</taxon>
        <taxon>Craniata</taxon>
        <taxon>Vertebrata</taxon>
        <taxon>Euteleostomi</taxon>
        <taxon>Mammalia</taxon>
        <taxon>Metatheria</taxon>
        <taxon>Diprotodontia</taxon>
        <taxon>Phascolarctidae</taxon>
        <taxon>Phascolarctos</taxon>
    </lineage>
</organism>
<feature type="transmembrane region" description="Helical" evidence="12">
    <location>
        <begin position="41"/>
        <end position="64"/>
    </location>
</feature>
<dbReference type="InParanoid" id="A0A6P5LLH6"/>
<dbReference type="FunFam" id="1.20.1070.10:FF:000005">
    <property type="entry name" value="Olfactory receptor"/>
    <property type="match status" value="1"/>
</dbReference>
<gene>
    <name evidence="15" type="primary">LOC110219796</name>
</gene>
<evidence type="ECO:0000256" key="8">
    <source>
        <dbReference type="ARBA" id="ARBA00023136"/>
    </source>
</evidence>